<dbReference type="OrthoDB" id="333024at2759"/>
<dbReference type="Gene3D" id="3.80.10.10">
    <property type="entry name" value="Ribonuclease Inhibitor"/>
    <property type="match status" value="2"/>
</dbReference>
<name>A0A9W8Y6V2_9PLEO</name>
<dbReference type="SMART" id="SM00368">
    <property type="entry name" value="LRR_RI"/>
    <property type="match status" value="5"/>
</dbReference>
<dbReference type="GO" id="GO:0048471">
    <property type="term" value="C:perinuclear region of cytoplasm"/>
    <property type="evidence" value="ECO:0007669"/>
    <property type="project" value="TreeGrafter"/>
</dbReference>
<dbReference type="InterPro" id="IPR001611">
    <property type="entry name" value="Leu-rich_rpt"/>
</dbReference>
<evidence type="ECO:0008006" key="7">
    <source>
        <dbReference type="Google" id="ProtNLM"/>
    </source>
</evidence>
<dbReference type="GO" id="GO:0005829">
    <property type="term" value="C:cytosol"/>
    <property type="evidence" value="ECO:0007669"/>
    <property type="project" value="TreeGrafter"/>
</dbReference>
<sequence>MSKATELSNMIDPKSLRSNIDNNTKTGDPDCASQWATKLQQQLLLANPYPDADGVPLSIIIDETVLDSPRRRAADPAAAQLAKDIAKIMYPPTDAESLSSIDQYEKDIVRLRKTVIHQRKKTIEENTKRNELMSWAPRIRKQGAWDPAQDPVSLKGAASLPMPVEIADPDTLAPFFQHLSLGGNVMKGSTIYGDEAIEIEEPYYNVECLEFEKGVVYSDNRMDLCKMVLGPNNIAALMESLRTNTFITHFLLGNNIIGPHGAQCIADFLGEYPNRMDTWYLAGNCIDAGGLRLLVDEWVRSMSVTNIWLKRNPLGSTAADDVFKLITQTAKLRTLDLDQTELGDAGVEQLFDALVAYDKPISLRHLYLNAVGIGLHGARAISRYLASSHCELDAVYAANNPMGNNGVSALAAGVKKNKSLSRLTLASVGLGDDGVIALCEALEQHPTLVTLDIGQSYATEDLGSRYNWITDHSALAIHNLVVSSPQLVYLNIAQCAMTHLGLNTVLDAVVSSTSLMFHRASTIWPQSRESAAIHAGQKHSHLSKLANANLTKNVQATYGADSTYDDFVNQHKRWLVNDKTDVRKIDSVYRNRDAGLARKGMKKLDKWWGEGDETLKDVMGAVGPVCTRRKQKMTYPGAVGQVCKMES</sequence>
<feature type="region of interest" description="Disordered" evidence="4">
    <location>
        <begin position="1"/>
        <end position="29"/>
    </location>
</feature>
<evidence type="ECO:0000256" key="4">
    <source>
        <dbReference type="SAM" id="MobiDB-lite"/>
    </source>
</evidence>
<reference evidence="5" key="1">
    <citation type="submission" date="2022-10" db="EMBL/GenBank/DDBJ databases">
        <title>Tapping the CABI collections for fungal endophytes: first genome assemblies for Collariella, Neodidymelliopsis, Ascochyta clinopodiicola, Didymella pomorum, Didymosphaeria variabile, Neocosmospora piperis and Neocucurbitaria cava.</title>
        <authorList>
            <person name="Hill R."/>
        </authorList>
    </citation>
    <scope>NUCLEOTIDE SEQUENCE</scope>
    <source>
        <strain evidence="5">IMI 356814</strain>
    </source>
</reference>
<protein>
    <recommendedName>
        <fullName evidence="7">RNI-like protein</fullName>
    </recommendedName>
</protein>
<dbReference type="PANTHER" id="PTHR24113:SF12">
    <property type="entry name" value="RAN GTPASE-ACTIVATING PROTEIN 1"/>
    <property type="match status" value="1"/>
</dbReference>
<accession>A0A9W8Y6V2</accession>
<comment type="caution">
    <text evidence="5">The sequence shown here is derived from an EMBL/GenBank/DDBJ whole genome shotgun (WGS) entry which is preliminary data.</text>
</comment>
<dbReference type="GO" id="GO:0031267">
    <property type="term" value="F:small GTPase binding"/>
    <property type="evidence" value="ECO:0007669"/>
    <property type="project" value="TreeGrafter"/>
</dbReference>
<evidence type="ECO:0000256" key="2">
    <source>
        <dbReference type="ARBA" id="ARBA00022614"/>
    </source>
</evidence>
<dbReference type="AlphaFoldDB" id="A0A9W8Y6V2"/>
<keyword evidence="6" id="KW-1185">Reference proteome</keyword>
<keyword evidence="2" id="KW-0433">Leucine-rich repeat</keyword>
<dbReference type="Pfam" id="PF13516">
    <property type="entry name" value="LRR_6"/>
    <property type="match status" value="1"/>
</dbReference>
<evidence type="ECO:0000256" key="1">
    <source>
        <dbReference type="ARBA" id="ARBA00022468"/>
    </source>
</evidence>
<feature type="compositionally biased region" description="Polar residues" evidence="4">
    <location>
        <begin position="16"/>
        <end position="26"/>
    </location>
</feature>
<dbReference type="GO" id="GO:0005096">
    <property type="term" value="F:GTPase activator activity"/>
    <property type="evidence" value="ECO:0007669"/>
    <property type="project" value="UniProtKB-KW"/>
</dbReference>
<dbReference type="InterPro" id="IPR027038">
    <property type="entry name" value="RanGap"/>
</dbReference>
<dbReference type="InterPro" id="IPR032675">
    <property type="entry name" value="LRR_dom_sf"/>
</dbReference>
<organism evidence="5 6">
    <name type="scientific">Neocucurbitaria cava</name>
    <dbReference type="NCBI Taxonomy" id="798079"/>
    <lineage>
        <taxon>Eukaryota</taxon>
        <taxon>Fungi</taxon>
        <taxon>Dikarya</taxon>
        <taxon>Ascomycota</taxon>
        <taxon>Pezizomycotina</taxon>
        <taxon>Dothideomycetes</taxon>
        <taxon>Pleosporomycetidae</taxon>
        <taxon>Pleosporales</taxon>
        <taxon>Pleosporineae</taxon>
        <taxon>Cucurbitariaceae</taxon>
        <taxon>Neocucurbitaria</taxon>
    </lineage>
</organism>
<gene>
    <name evidence="5" type="ORF">N0V83_006829</name>
</gene>
<proteinExistence type="predicted"/>
<evidence type="ECO:0000256" key="3">
    <source>
        <dbReference type="ARBA" id="ARBA00022737"/>
    </source>
</evidence>
<dbReference type="PANTHER" id="PTHR24113">
    <property type="entry name" value="RAN GTPASE-ACTIVATING PROTEIN 1"/>
    <property type="match status" value="1"/>
</dbReference>
<dbReference type="SUPFAM" id="SSF52047">
    <property type="entry name" value="RNI-like"/>
    <property type="match status" value="1"/>
</dbReference>
<dbReference type="EMBL" id="JAPEUY010000011">
    <property type="protein sequence ID" value="KAJ4368472.1"/>
    <property type="molecule type" value="Genomic_DNA"/>
</dbReference>
<dbReference type="Proteomes" id="UP001140560">
    <property type="component" value="Unassembled WGS sequence"/>
</dbReference>
<evidence type="ECO:0000313" key="5">
    <source>
        <dbReference type="EMBL" id="KAJ4368472.1"/>
    </source>
</evidence>
<dbReference type="GO" id="GO:0005634">
    <property type="term" value="C:nucleus"/>
    <property type="evidence" value="ECO:0007669"/>
    <property type="project" value="TreeGrafter"/>
</dbReference>
<keyword evidence="3" id="KW-0677">Repeat</keyword>
<keyword evidence="1" id="KW-0343">GTPase activation</keyword>
<evidence type="ECO:0000313" key="6">
    <source>
        <dbReference type="Proteomes" id="UP001140560"/>
    </source>
</evidence>
<dbReference type="GO" id="GO:0006913">
    <property type="term" value="P:nucleocytoplasmic transport"/>
    <property type="evidence" value="ECO:0007669"/>
    <property type="project" value="TreeGrafter"/>
</dbReference>